<dbReference type="SMART" id="SM00827">
    <property type="entry name" value="PKS_AT"/>
    <property type="match status" value="1"/>
</dbReference>
<evidence type="ECO:0000256" key="4">
    <source>
        <dbReference type="ARBA" id="ARBA00022857"/>
    </source>
</evidence>
<dbReference type="InterPro" id="IPR049900">
    <property type="entry name" value="PKS_mFAS_DH"/>
</dbReference>
<dbReference type="InterPro" id="IPR042104">
    <property type="entry name" value="PKS_dehydratase_sf"/>
</dbReference>
<dbReference type="Pfam" id="PF08659">
    <property type="entry name" value="KR"/>
    <property type="match status" value="1"/>
</dbReference>
<evidence type="ECO:0000256" key="1">
    <source>
        <dbReference type="ARBA" id="ARBA00022450"/>
    </source>
</evidence>
<evidence type="ECO:0000259" key="11">
    <source>
        <dbReference type="PROSITE" id="PS52019"/>
    </source>
</evidence>
<reference evidence="12 13" key="1">
    <citation type="submission" date="2016-10" db="EMBL/GenBank/DDBJ databases">
        <authorList>
            <person name="de Groot N.N."/>
        </authorList>
    </citation>
    <scope>NUCLEOTIDE SEQUENCE [LARGE SCALE GENOMIC DNA]</scope>
    <source>
        <strain evidence="12 13">DSM 19981</strain>
    </source>
</reference>
<dbReference type="InterPro" id="IPR020843">
    <property type="entry name" value="ER"/>
</dbReference>
<feature type="domain" description="PKS/mFAS DH" evidence="11">
    <location>
        <begin position="938"/>
        <end position="1219"/>
    </location>
</feature>
<evidence type="ECO:0000313" key="12">
    <source>
        <dbReference type="EMBL" id="SFK26015.1"/>
    </source>
</evidence>
<dbReference type="InterPro" id="IPR018201">
    <property type="entry name" value="Ketoacyl_synth_AS"/>
</dbReference>
<dbReference type="SMART" id="SM00823">
    <property type="entry name" value="PKS_PP"/>
    <property type="match status" value="1"/>
</dbReference>
<dbReference type="SMART" id="SM00822">
    <property type="entry name" value="PKS_KR"/>
    <property type="match status" value="1"/>
</dbReference>
<dbReference type="Gene3D" id="1.10.1200.10">
    <property type="entry name" value="ACP-like"/>
    <property type="match status" value="1"/>
</dbReference>
<feature type="region of interest" description="N-terminal hotdog fold" evidence="7">
    <location>
        <begin position="938"/>
        <end position="1057"/>
    </location>
</feature>
<dbReference type="InterPro" id="IPR014030">
    <property type="entry name" value="Ketoacyl_synth_N"/>
</dbReference>
<feature type="active site" description="Proton acceptor; for dehydratase activity" evidence="7">
    <location>
        <position position="967"/>
    </location>
</feature>
<dbReference type="GO" id="GO:0016491">
    <property type="term" value="F:oxidoreductase activity"/>
    <property type="evidence" value="ECO:0007669"/>
    <property type="project" value="InterPro"/>
</dbReference>
<dbReference type="PROSITE" id="PS52019">
    <property type="entry name" value="PKS_MFAS_DH"/>
    <property type="match status" value="1"/>
</dbReference>
<dbReference type="InterPro" id="IPR014031">
    <property type="entry name" value="Ketoacyl_synth_C"/>
</dbReference>
<dbReference type="Pfam" id="PF00550">
    <property type="entry name" value="PP-binding"/>
    <property type="match status" value="1"/>
</dbReference>
<dbReference type="InterPro" id="IPR001227">
    <property type="entry name" value="Ac_transferase_dom_sf"/>
</dbReference>
<dbReference type="GO" id="GO:0004312">
    <property type="term" value="F:fatty acid synthase activity"/>
    <property type="evidence" value="ECO:0007669"/>
    <property type="project" value="TreeGrafter"/>
</dbReference>
<dbReference type="InterPro" id="IPR016036">
    <property type="entry name" value="Malonyl_transacylase_ACP-bd"/>
</dbReference>
<dbReference type="InterPro" id="IPR036736">
    <property type="entry name" value="ACP-like_sf"/>
</dbReference>
<dbReference type="SUPFAM" id="SSF53901">
    <property type="entry name" value="Thiolase-like"/>
    <property type="match status" value="1"/>
</dbReference>
<dbReference type="Gene3D" id="3.40.50.150">
    <property type="entry name" value="Vaccinia Virus protein VP39"/>
    <property type="match status" value="1"/>
</dbReference>
<feature type="region of interest" description="C-terminal hotdog fold" evidence="7">
    <location>
        <begin position="1069"/>
        <end position="1219"/>
    </location>
</feature>
<dbReference type="InterPro" id="IPR049551">
    <property type="entry name" value="PKS_DH_C"/>
</dbReference>
<dbReference type="SUPFAM" id="SSF55048">
    <property type="entry name" value="Probable ACP-binding domain of malonyl-CoA ACP transacylase"/>
    <property type="match status" value="1"/>
</dbReference>
<organism evidence="12 13">
    <name type="scientific">Falsiroseomonas stagni DSM 19981</name>
    <dbReference type="NCBI Taxonomy" id="1123062"/>
    <lineage>
        <taxon>Bacteria</taxon>
        <taxon>Pseudomonadati</taxon>
        <taxon>Pseudomonadota</taxon>
        <taxon>Alphaproteobacteria</taxon>
        <taxon>Acetobacterales</taxon>
        <taxon>Roseomonadaceae</taxon>
        <taxon>Falsiroseomonas</taxon>
    </lineage>
</organism>
<dbReference type="SMART" id="SM00826">
    <property type="entry name" value="PKS_DH"/>
    <property type="match status" value="1"/>
</dbReference>
<dbReference type="CDD" id="cd00833">
    <property type="entry name" value="PKS"/>
    <property type="match status" value="1"/>
</dbReference>
<dbReference type="InterPro" id="IPR029063">
    <property type="entry name" value="SAM-dependent_MTases_sf"/>
</dbReference>
<evidence type="ECO:0000256" key="3">
    <source>
        <dbReference type="ARBA" id="ARBA00022679"/>
    </source>
</evidence>
<evidence type="ECO:0000256" key="6">
    <source>
        <dbReference type="ARBA" id="ARBA00023315"/>
    </source>
</evidence>
<dbReference type="PANTHER" id="PTHR43775">
    <property type="entry name" value="FATTY ACID SYNTHASE"/>
    <property type="match status" value="1"/>
</dbReference>
<dbReference type="InterPro" id="IPR014043">
    <property type="entry name" value="Acyl_transferase_dom"/>
</dbReference>
<dbReference type="Pfam" id="PF02801">
    <property type="entry name" value="Ketoacyl-synt_C"/>
    <property type="match status" value="1"/>
</dbReference>
<proteinExistence type="predicted"/>
<keyword evidence="4" id="KW-0521">NADP</keyword>
<dbReference type="Pfam" id="PF21089">
    <property type="entry name" value="PKS_DH_N"/>
    <property type="match status" value="1"/>
</dbReference>
<dbReference type="EMBL" id="FOSQ01000001">
    <property type="protein sequence ID" value="SFK26015.1"/>
    <property type="molecule type" value="Genomic_DNA"/>
</dbReference>
<dbReference type="InterPro" id="IPR057326">
    <property type="entry name" value="KR_dom"/>
</dbReference>
<dbReference type="InterPro" id="IPR020806">
    <property type="entry name" value="PKS_PP-bd"/>
</dbReference>
<keyword evidence="6" id="KW-0012">Acyltransferase</keyword>
<feature type="region of interest" description="Disordered" evidence="8">
    <location>
        <begin position="1"/>
        <end position="33"/>
    </location>
</feature>
<dbReference type="Gene3D" id="3.30.70.3290">
    <property type="match status" value="1"/>
</dbReference>
<evidence type="ECO:0000256" key="8">
    <source>
        <dbReference type="SAM" id="MobiDB-lite"/>
    </source>
</evidence>
<evidence type="ECO:0000313" key="13">
    <source>
        <dbReference type="Proteomes" id="UP000199473"/>
    </source>
</evidence>
<keyword evidence="2" id="KW-0597">Phosphoprotein</keyword>
<dbReference type="InterPro" id="IPR050091">
    <property type="entry name" value="PKS_NRPS_Biosynth_Enz"/>
</dbReference>
<dbReference type="SUPFAM" id="SSF51735">
    <property type="entry name" value="NAD(P)-binding Rossmann-fold domains"/>
    <property type="match status" value="3"/>
</dbReference>
<dbReference type="InterPro" id="IPR049552">
    <property type="entry name" value="PKS_DH_N"/>
</dbReference>
<gene>
    <name evidence="12" type="ORF">SAMN02745775_101896</name>
</gene>
<evidence type="ECO:0000259" key="9">
    <source>
        <dbReference type="PROSITE" id="PS50075"/>
    </source>
</evidence>
<dbReference type="InterPro" id="IPR013968">
    <property type="entry name" value="PKS_KR"/>
</dbReference>
<dbReference type="SMART" id="SM00829">
    <property type="entry name" value="PKS_ER"/>
    <property type="match status" value="1"/>
</dbReference>
<protein>
    <submittedName>
        <fullName evidence="12">Acyl transferase domain-containing protein</fullName>
    </submittedName>
</protein>
<feature type="domain" description="Ketosynthase family 3 (KS3)" evidence="10">
    <location>
        <begin position="33"/>
        <end position="454"/>
    </location>
</feature>
<dbReference type="Pfam" id="PF00107">
    <property type="entry name" value="ADH_zinc_N"/>
    <property type="match status" value="1"/>
</dbReference>
<dbReference type="InterPro" id="IPR009081">
    <property type="entry name" value="PP-bd_ACP"/>
</dbReference>
<dbReference type="PROSITE" id="PS00606">
    <property type="entry name" value="KS3_1"/>
    <property type="match status" value="1"/>
</dbReference>
<evidence type="ECO:0000256" key="5">
    <source>
        <dbReference type="ARBA" id="ARBA00023268"/>
    </source>
</evidence>
<dbReference type="InterPro" id="IPR032821">
    <property type="entry name" value="PKS_assoc"/>
</dbReference>
<sequence length="2477" mass="253071">MKIADRPQRTTRPGAVRHGLRGRGTSTGKGMPSMPIAIVGAGCRLPGAPSLDALWPMLAAGTDAVTSVPADRFTVDAFFHPRRGEPGRSYTFAAGTIGDARGFDAGAFGISPREAAEMDPQQRVLLEVTAEALEDAGWPASSIAGRAIGVFVGGSATDYADVRLPDQSGGDRYFMTGNALSILSNRLTNVFDLRGPAETIDTACSSSLVALHAACAALAGGRLDAAVVGGVQMLLSPFPFVGFSRAGMLSPTGRCRAFDAAADGYVRAEGAVALLLKPLDSAIAAGDAVRGVILGSGVNSAGRTIGLSLPNREAQAALIRRVMAEAGVVPDDLAYFEAHGTGTQVGDPTEAWAIGQAAIGRARPLPIGSIKTNIGHLEPASGLAGLLKAMLVLEQGRVPPTLHQVNPNPQIDFAALNLRVISRGDEPDSLLPAGVAGVNSFGFGGTNATVLLGPAPAGALAPSAARPAAMPPLLLSARSAAALTGLARRWEGRLRGQDAATVADLARGAARYRDLQPHRLVLRGRDGDALASAIAEWLRPAGLPDAFAKTEPTAGTATPGIATAVPSSAGGICFVFSGNGAQHAGMARAALAHSAAFRRAFRPVDAALAPLLGWSPLAMLRAGVSAADLTATDVAQPLLFAIQVASLGALAAQGIRPDMVLGHSVGEVAAAHAVGMLDLPAAAQLVVARSRHQQRMQGVGRMAALGAAAAEAAAMIAELGPATAGLEVAALNAPASVTLAGPAAALEALRPLAEARRHSFIPLDLDFAFHSSAMDPVRDGLLADLADLAAAPGRLPMISTVTGQALDGDAAGAPYWWGNLRQPVLFEAALRAALDRGARLFVEIGPHPVLQSYMRETFRAAAVEAAPFATLSRRDVPGQDPFPGIADRLVAGGTDPRAAPAFRGPATRRLPLTPFDRKPAWHAATPESVRLLDPDQDHRLLGFRRGSEPGIWSRALDTDLEPWLADHRLGPDAVLPAAAMLDMALAAARIRHPEAAALEVAELRILRPLALEPGRTREVRCTLDAAGAFRLESRRRLSGDAWALHAEGEAHAVTAAALSLPPRETLPDAVTIDGAAIRSLAASLGLTYGPAFGAVERVEASRGPADGLGRALVRLALPDAAPSDAGFLLHPSRLDGALQGLFGLLGEAGLPPGIGLAPVRFARLVARPGAVPPVLAEVSLVRRGARSVTARAVLRDAAGQAVARVEGAVFQMFTQAGAVPAADAAWRIALAPAAEGPPPAPALAPALDAARAAAAGMDLTEAALLLEAHVAAAAQALYAGDPAHADAPPEASPYHAFLRRALIEDGAAEPLARGGIRLLPDSALPPAEAIWRSVLAEQPGLALDLAWIAESAERLPEALRGQTRDPAPPPAEGLAMAQLAEAVAAAVGALAAAWPETRPIRILEVGTAGGVLARRVLARIAPLGRALVYVAAGDGRVALPALPPGLPAGSALTGAVWDPLSDAPPPLVADLVIGLAPAARARAGVAMAAALRRALAEGGALLLAEPLPGRVWTFVCGQDPAWWSGLGPDPAGSAGGALPDAALWTGRLADAGFRAVAAEPLGCAPWPALLLVGEAPPPPAAAPPAPPRTLLLADPASLPLADALAARLLRRGGSVARGVLGATIEATALSGVRLLCCASPDAASLPGTLAAITRLAEAAHGQASGFVLATMGGQQPAEGRHVPEAAALLGLMRVLANEMPALRPRRIDIAPGMAPAAAARRLAAELDSPVPEAEVTLGPDQRLVPRLQPAPATPPTGPLMLGLGQPGRLGTLRWEAATQRAPGPGEVAIAVEAAGLNFRDLMWAQGLLPEEVLEAGFAGPTLGMECAGTVIAAGPGVAIRPGTRVFGFAPAALAARAITRVEAITPLPDGLSAEEAATIPVAFLTALHALESCAALQAGESVLIHGGAGGVGLAALQVAQQIGARVAMTAGSPAKRAFLRAAGAELVLDSRDPGFADALRAQWPDGVDVVLNSLAGDAMERSLSLVKPFGRFVELGKRDYVENRRAPIRPLRRNASYFAVDVDELPRARPGVAARLLGQVRDRLQDGSFLPLPHAAFGPEEVEAAFRTLQASAHIGKLVIRPPAPLPAATAPWAPPAEATIVVVGGTRGFGLATAKWLAAQGARHLALISRRGAVAADEPGEEATALRDLAALGARAAIHACDATDAEALAATLAKIRAGRPIGGVVHAAAVLDDGAATAMDAARFQRVLAPKLAAAENLDRLTAADPLTLFLLFSSATTAFGNPGQSNYVAANAALEALARRRRAAGRPALAVAWGPITDVGMLAADGDKAAKLNRRLGVTAMTAAESLAMLPALLAAGEATPVLVRLGASDGRLALPIMQEPMLAALAGPAAAPAQENLRAHLATLPRPEAEALVLRLVTEEIARILRLPPDGIGADAGVTALGLDSLGAMELRGGLEQRLGVQVALSALSEELTVGTLARQIAAAAIAQPDTEATISTLMEAFEPQQGDIRAAE</sequence>
<dbReference type="SUPFAM" id="SSF52151">
    <property type="entry name" value="FabD/lysophospholipase-like"/>
    <property type="match status" value="1"/>
</dbReference>
<dbReference type="GO" id="GO:0004315">
    <property type="term" value="F:3-oxoacyl-[acyl-carrier-protein] synthase activity"/>
    <property type="evidence" value="ECO:0007669"/>
    <property type="project" value="InterPro"/>
</dbReference>
<keyword evidence="5" id="KW-0511">Multifunctional enzyme</keyword>
<dbReference type="Pfam" id="PF14765">
    <property type="entry name" value="PS-DH"/>
    <property type="match status" value="1"/>
</dbReference>
<dbReference type="Pfam" id="PF08240">
    <property type="entry name" value="ADH_N"/>
    <property type="match status" value="1"/>
</dbReference>
<dbReference type="Pfam" id="PF00109">
    <property type="entry name" value="ketoacyl-synt"/>
    <property type="match status" value="1"/>
</dbReference>
<keyword evidence="1" id="KW-0596">Phosphopantetheine</keyword>
<dbReference type="SUPFAM" id="SSF53335">
    <property type="entry name" value="S-adenosyl-L-methionine-dependent methyltransferases"/>
    <property type="match status" value="1"/>
</dbReference>
<dbReference type="Proteomes" id="UP000199473">
    <property type="component" value="Unassembled WGS sequence"/>
</dbReference>
<dbReference type="CDD" id="cd05195">
    <property type="entry name" value="enoyl_red"/>
    <property type="match status" value="1"/>
</dbReference>
<dbReference type="SMART" id="SM00825">
    <property type="entry name" value="PKS_KS"/>
    <property type="match status" value="1"/>
</dbReference>
<keyword evidence="13" id="KW-1185">Reference proteome</keyword>
<evidence type="ECO:0000256" key="7">
    <source>
        <dbReference type="PROSITE-ProRule" id="PRU01363"/>
    </source>
</evidence>
<dbReference type="InterPro" id="IPR036291">
    <property type="entry name" value="NAD(P)-bd_dom_sf"/>
</dbReference>
<accession>A0A1I3Y2I1</accession>
<feature type="active site" description="Proton donor; for dehydratase activity" evidence="7">
    <location>
        <position position="1135"/>
    </location>
</feature>
<dbReference type="OrthoDB" id="9778690at2"/>
<dbReference type="STRING" id="1123062.SAMN02745775_101896"/>
<dbReference type="InterPro" id="IPR020807">
    <property type="entry name" value="PKS_DH"/>
</dbReference>
<dbReference type="SUPFAM" id="SSF50129">
    <property type="entry name" value="GroES-like"/>
    <property type="match status" value="1"/>
</dbReference>
<dbReference type="GO" id="GO:0031177">
    <property type="term" value="F:phosphopantetheine binding"/>
    <property type="evidence" value="ECO:0007669"/>
    <property type="project" value="InterPro"/>
</dbReference>
<dbReference type="InterPro" id="IPR016035">
    <property type="entry name" value="Acyl_Trfase/lysoPLipase"/>
</dbReference>
<feature type="domain" description="Carrier" evidence="9">
    <location>
        <begin position="2372"/>
        <end position="2449"/>
    </location>
</feature>
<dbReference type="Gene3D" id="3.40.50.720">
    <property type="entry name" value="NAD(P)-binding Rossmann-like Domain"/>
    <property type="match status" value="3"/>
</dbReference>
<dbReference type="InterPro" id="IPR013149">
    <property type="entry name" value="ADH-like_C"/>
</dbReference>
<dbReference type="PROSITE" id="PS52004">
    <property type="entry name" value="KS3_2"/>
    <property type="match status" value="1"/>
</dbReference>
<dbReference type="Pfam" id="PF00698">
    <property type="entry name" value="Acyl_transf_1"/>
    <property type="match status" value="1"/>
</dbReference>
<dbReference type="Gene3D" id="3.90.180.10">
    <property type="entry name" value="Medium-chain alcohol dehydrogenases, catalytic domain"/>
    <property type="match status" value="1"/>
</dbReference>
<dbReference type="Gene3D" id="3.10.129.110">
    <property type="entry name" value="Polyketide synthase dehydratase"/>
    <property type="match status" value="1"/>
</dbReference>
<dbReference type="Gene3D" id="3.40.47.10">
    <property type="match status" value="1"/>
</dbReference>
<dbReference type="Pfam" id="PF16197">
    <property type="entry name" value="KAsynt_C_assoc"/>
    <property type="match status" value="1"/>
</dbReference>
<evidence type="ECO:0000256" key="2">
    <source>
        <dbReference type="ARBA" id="ARBA00022553"/>
    </source>
</evidence>
<dbReference type="InterPro" id="IPR020841">
    <property type="entry name" value="PKS_Beta-ketoAc_synthase_dom"/>
</dbReference>
<keyword evidence="3 12" id="KW-0808">Transferase</keyword>
<dbReference type="Gene3D" id="3.40.366.10">
    <property type="entry name" value="Malonyl-Coenzyme A Acyl Carrier Protein, domain 2"/>
    <property type="match status" value="1"/>
</dbReference>
<dbReference type="GO" id="GO:0006633">
    <property type="term" value="P:fatty acid biosynthetic process"/>
    <property type="evidence" value="ECO:0007669"/>
    <property type="project" value="InterPro"/>
</dbReference>
<evidence type="ECO:0000259" key="10">
    <source>
        <dbReference type="PROSITE" id="PS52004"/>
    </source>
</evidence>
<dbReference type="InterPro" id="IPR011032">
    <property type="entry name" value="GroES-like_sf"/>
</dbReference>
<dbReference type="InterPro" id="IPR006162">
    <property type="entry name" value="Ppantetheine_attach_site"/>
</dbReference>
<name>A0A1I3Y2I1_9PROT</name>
<dbReference type="SUPFAM" id="SSF47336">
    <property type="entry name" value="ACP-like"/>
    <property type="match status" value="1"/>
</dbReference>
<dbReference type="PROSITE" id="PS50075">
    <property type="entry name" value="CARRIER"/>
    <property type="match status" value="1"/>
</dbReference>
<dbReference type="PROSITE" id="PS00012">
    <property type="entry name" value="PHOSPHOPANTETHEINE"/>
    <property type="match status" value="1"/>
</dbReference>
<dbReference type="InterPro" id="IPR013154">
    <property type="entry name" value="ADH-like_N"/>
</dbReference>
<dbReference type="InterPro" id="IPR016039">
    <property type="entry name" value="Thiolase-like"/>
</dbReference>
<dbReference type="PANTHER" id="PTHR43775:SF37">
    <property type="entry name" value="SI:DKEY-61P9.11"/>
    <property type="match status" value="1"/>
</dbReference>